<dbReference type="EMBL" id="CM044703">
    <property type="protein sequence ID" value="KAI5673130.1"/>
    <property type="molecule type" value="Genomic_DNA"/>
</dbReference>
<evidence type="ECO:0000313" key="2">
    <source>
        <dbReference type="Proteomes" id="UP001060085"/>
    </source>
</evidence>
<dbReference type="Proteomes" id="UP001060085">
    <property type="component" value="Linkage Group LG03"/>
</dbReference>
<accession>A0ACC0BK97</accession>
<protein>
    <submittedName>
        <fullName evidence="1">Uncharacterized protein</fullName>
    </submittedName>
</protein>
<proteinExistence type="predicted"/>
<name>A0ACC0BK97_CATRO</name>
<gene>
    <name evidence="1" type="ORF">M9H77_13494</name>
</gene>
<comment type="caution">
    <text evidence="1">The sequence shown here is derived from an EMBL/GenBank/DDBJ whole genome shotgun (WGS) entry which is preliminary data.</text>
</comment>
<reference evidence="2" key="1">
    <citation type="journal article" date="2023" name="Nat. Plants">
        <title>Single-cell RNA sequencing provides a high-resolution roadmap for understanding the multicellular compartmentation of specialized metabolism.</title>
        <authorList>
            <person name="Sun S."/>
            <person name="Shen X."/>
            <person name="Li Y."/>
            <person name="Li Y."/>
            <person name="Wang S."/>
            <person name="Li R."/>
            <person name="Zhang H."/>
            <person name="Shen G."/>
            <person name="Guo B."/>
            <person name="Wei J."/>
            <person name="Xu J."/>
            <person name="St-Pierre B."/>
            <person name="Chen S."/>
            <person name="Sun C."/>
        </authorList>
    </citation>
    <scope>NUCLEOTIDE SEQUENCE [LARGE SCALE GENOMIC DNA]</scope>
</reference>
<sequence>MEVIGGVKKSSGGDGGKIIPDSVMDAVNRTSKNIEDVRAHFDEFLSVCDADVLAQLDPLERAQSLLLLAKVTTNLFALRLRCNGVNPDDHPVKSELERLSLYQEKVQRCIDLSKAPLRPSATINSQAATRFIEHSLPDLSRDQKQSLREIGRREGTASKSFERSMNKKRKYESPEKKSVQAAAQEFLQKAARELLGENKSGFKGPVHMEETNTDDEIDAMFGDDKGNDASEPIVIDDSD</sequence>
<organism evidence="1 2">
    <name type="scientific">Catharanthus roseus</name>
    <name type="common">Madagascar periwinkle</name>
    <name type="synonym">Vinca rosea</name>
    <dbReference type="NCBI Taxonomy" id="4058"/>
    <lineage>
        <taxon>Eukaryota</taxon>
        <taxon>Viridiplantae</taxon>
        <taxon>Streptophyta</taxon>
        <taxon>Embryophyta</taxon>
        <taxon>Tracheophyta</taxon>
        <taxon>Spermatophyta</taxon>
        <taxon>Magnoliopsida</taxon>
        <taxon>eudicotyledons</taxon>
        <taxon>Gunneridae</taxon>
        <taxon>Pentapetalae</taxon>
        <taxon>asterids</taxon>
        <taxon>lamiids</taxon>
        <taxon>Gentianales</taxon>
        <taxon>Apocynaceae</taxon>
        <taxon>Rauvolfioideae</taxon>
        <taxon>Vinceae</taxon>
        <taxon>Catharanthinae</taxon>
        <taxon>Catharanthus</taxon>
    </lineage>
</organism>
<evidence type="ECO:0000313" key="1">
    <source>
        <dbReference type="EMBL" id="KAI5673130.1"/>
    </source>
</evidence>
<keyword evidence="2" id="KW-1185">Reference proteome</keyword>